<dbReference type="CDD" id="cd07377">
    <property type="entry name" value="WHTH_GntR"/>
    <property type="match status" value="1"/>
</dbReference>
<organism evidence="5 6">
    <name type="scientific">Psychromarinibacter halotolerans</name>
    <dbReference type="NCBI Taxonomy" id="1775175"/>
    <lineage>
        <taxon>Bacteria</taxon>
        <taxon>Pseudomonadati</taxon>
        <taxon>Pseudomonadota</taxon>
        <taxon>Alphaproteobacteria</taxon>
        <taxon>Rhodobacterales</taxon>
        <taxon>Paracoccaceae</taxon>
        <taxon>Psychromarinibacter</taxon>
    </lineage>
</organism>
<reference evidence="6" key="1">
    <citation type="journal article" date="2019" name="Int. J. Syst. Evol. Microbiol.">
        <title>The Global Catalogue of Microorganisms (GCM) 10K type strain sequencing project: providing services to taxonomists for standard genome sequencing and annotation.</title>
        <authorList>
            <consortium name="The Broad Institute Genomics Platform"/>
            <consortium name="The Broad Institute Genome Sequencing Center for Infectious Disease"/>
            <person name="Wu L."/>
            <person name="Ma J."/>
        </authorList>
    </citation>
    <scope>NUCLEOTIDE SEQUENCE [LARGE SCALE GENOMIC DNA]</scope>
    <source>
        <strain evidence="6">KCTC 52366</strain>
    </source>
</reference>
<evidence type="ECO:0000256" key="2">
    <source>
        <dbReference type="ARBA" id="ARBA00023125"/>
    </source>
</evidence>
<dbReference type="Pfam" id="PF07729">
    <property type="entry name" value="FCD"/>
    <property type="match status" value="1"/>
</dbReference>
<dbReference type="PANTHER" id="PTHR43537">
    <property type="entry name" value="TRANSCRIPTIONAL REGULATOR, GNTR FAMILY"/>
    <property type="match status" value="1"/>
</dbReference>
<dbReference type="PROSITE" id="PS50949">
    <property type="entry name" value="HTH_GNTR"/>
    <property type="match status" value="1"/>
</dbReference>
<protein>
    <submittedName>
        <fullName evidence="5">GntR family transcriptional regulator</fullName>
    </submittedName>
</protein>
<keyword evidence="2" id="KW-0238">DNA-binding</keyword>
<dbReference type="Gene3D" id="1.20.120.530">
    <property type="entry name" value="GntR ligand-binding domain-like"/>
    <property type="match status" value="1"/>
</dbReference>
<sequence length="236" mass="26063">MTSTPDPFADLAARWEDQRPQSKVDTIIGLLRDAIVSGELPPNMALRQDPLAQRFGISKIPLREALARLEGEGFVVTHPGRGAFVTDLRAERIREIFQLRVVLETDLIAAAVPVMTPAALDEAARLIDLFDTAPTAELGQINWMIHSTLYSPSERELSLQMLQGLHTHAQRYVQLHMGAVDRERDTNAEHRAILAACRAGDTEGAVATLRDHLEGIGQAICIHVERVIAQRAKSRS</sequence>
<dbReference type="InterPro" id="IPR036388">
    <property type="entry name" value="WH-like_DNA-bd_sf"/>
</dbReference>
<dbReference type="SUPFAM" id="SSF48008">
    <property type="entry name" value="GntR ligand-binding domain-like"/>
    <property type="match status" value="1"/>
</dbReference>
<dbReference type="RefSeq" id="WP_275632506.1">
    <property type="nucleotide sequence ID" value="NZ_JARGYD010000003.1"/>
</dbReference>
<dbReference type="EMBL" id="JBHRTB010000010">
    <property type="protein sequence ID" value="MFC3145551.1"/>
    <property type="molecule type" value="Genomic_DNA"/>
</dbReference>
<evidence type="ECO:0000256" key="1">
    <source>
        <dbReference type="ARBA" id="ARBA00023015"/>
    </source>
</evidence>
<evidence type="ECO:0000259" key="4">
    <source>
        <dbReference type="PROSITE" id="PS50949"/>
    </source>
</evidence>
<dbReference type="SMART" id="SM00345">
    <property type="entry name" value="HTH_GNTR"/>
    <property type="match status" value="1"/>
</dbReference>
<dbReference type="InterPro" id="IPR036390">
    <property type="entry name" value="WH_DNA-bd_sf"/>
</dbReference>
<dbReference type="InterPro" id="IPR011711">
    <property type="entry name" value="GntR_C"/>
</dbReference>
<gene>
    <name evidence="5" type="ORF">ACFOGP_22710</name>
</gene>
<comment type="caution">
    <text evidence="5">The sequence shown here is derived from an EMBL/GenBank/DDBJ whole genome shotgun (WGS) entry which is preliminary data.</text>
</comment>
<evidence type="ECO:0000313" key="6">
    <source>
        <dbReference type="Proteomes" id="UP001595632"/>
    </source>
</evidence>
<evidence type="ECO:0000313" key="5">
    <source>
        <dbReference type="EMBL" id="MFC3145551.1"/>
    </source>
</evidence>
<keyword evidence="1" id="KW-0805">Transcription regulation</keyword>
<name>A0ABV7GYY7_9RHOB</name>
<dbReference type="Gene3D" id="1.10.10.10">
    <property type="entry name" value="Winged helix-like DNA-binding domain superfamily/Winged helix DNA-binding domain"/>
    <property type="match status" value="1"/>
</dbReference>
<dbReference type="PANTHER" id="PTHR43537:SF41">
    <property type="entry name" value="TRANSCRIPTIONAL REGULATORY PROTEIN"/>
    <property type="match status" value="1"/>
</dbReference>
<evidence type="ECO:0000256" key="3">
    <source>
        <dbReference type="ARBA" id="ARBA00023163"/>
    </source>
</evidence>
<dbReference type="SUPFAM" id="SSF46785">
    <property type="entry name" value="Winged helix' DNA-binding domain"/>
    <property type="match status" value="1"/>
</dbReference>
<keyword evidence="3" id="KW-0804">Transcription</keyword>
<dbReference type="Proteomes" id="UP001595632">
    <property type="component" value="Unassembled WGS sequence"/>
</dbReference>
<feature type="domain" description="HTH gntR-type" evidence="4">
    <location>
        <begin position="21"/>
        <end position="88"/>
    </location>
</feature>
<dbReference type="InterPro" id="IPR008920">
    <property type="entry name" value="TF_FadR/GntR_C"/>
</dbReference>
<proteinExistence type="predicted"/>
<dbReference type="Pfam" id="PF00392">
    <property type="entry name" value="GntR"/>
    <property type="match status" value="1"/>
</dbReference>
<dbReference type="SMART" id="SM00895">
    <property type="entry name" value="FCD"/>
    <property type="match status" value="1"/>
</dbReference>
<dbReference type="InterPro" id="IPR000524">
    <property type="entry name" value="Tscrpt_reg_HTH_GntR"/>
</dbReference>
<keyword evidence="6" id="KW-1185">Reference proteome</keyword>
<accession>A0ABV7GYY7</accession>